<evidence type="ECO:0000313" key="1">
    <source>
        <dbReference type="EMBL" id="RYC43810.1"/>
    </source>
</evidence>
<protein>
    <submittedName>
        <fullName evidence="1">Uncharacterized protein</fullName>
    </submittedName>
</protein>
<dbReference type="Proteomes" id="UP001138460">
    <property type="component" value="Unassembled WGS sequence"/>
</dbReference>
<gene>
    <name evidence="1" type="ORF">CLR69_01795</name>
</gene>
<accession>A0A9X8P505</accession>
<keyword evidence="2" id="KW-1185">Reference proteome</keyword>
<sequence length="60" mass="6742">MESLINDTLAQNAFSGGKNKNGVHKPMQNLHAYGRRCPINTFRTAVGPKRIMNVWLLLMS</sequence>
<proteinExistence type="predicted"/>
<dbReference type="AlphaFoldDB" id="A0A9X8P505"/>
<reference evidence="1 2" key="1">
    <citation type="journal article" date="2018" name="Syst. Appl. Microbiol.">
        <title>Pectobacterium zantedeschiae sp. nov. a new species of a soft rot pathogen isolated from Calla lily (Zantedeschia spp.).</title>
        <authorList>
            <person name="Waleron M."/>
            <person name="Misztak A."/>
            <person name="Waleron M."/>
            <person name="Franczuk M."/>
            <person name="Jonca J."/>
            <person name="Wielgomas B."/>
            <person name="Mikicinski A."/>
            <person name="Popovic T."/>
            <person name="Waleron K."/>
        </authorList>
    </citation>
    <scope>NUCLEOTIDE SEQUENCE [LARGE SCALE GENOMIC DNA]</scope>
    <source>
        <strain evidence="1 2">9M</strain>
    </source>
</reference>
<organism evidence="1 2">
    <name type="scientific">Pectobacterium zantedeschiae</name>
    <dbReference type="NCBI Taxonomy" id="2034769"/>
    <lineage>
        <taxon>Bacteria</taxon>
        <taxon>Pseudomonadati</taxon>
        <taxon>Pseudomonadota</taxon>
        <taxon>Gammaproteobacteria</taxon>
        <taxon>Enterobacterales</taxon>
        <taxon>Pectobacteriaceae</taxon>
        <taxon>Pectobacterium</taxon>
    </lineage>
</organism>
<comment type="caution">
    <text evidence="1">The sequence shown here is derived from an EMBL/GenBank/DDBJ whole genome shotgun (WGS) entry which is preliminary data.</text>
</comment>
<evidence type="ECO:0000313" key="2">
    <source>
        <dbReference type="Proteomes" id="UP001138460"/>
    </source>
</evidence>
<dbReference type="EMBL" id="NWTM01000001">
    <property type="protein sequence ID" value="RYC43810.1"/>
    <property type="molecule type" value="Genomic_DNA"/>
</dbReference>
<name>A0A9X8P505_9GAMM</name>